<evidence type="ECO:0000256" key="1">
    <source>
        <dbReference type="SAM" id="Phobius"/>
    </source>
</evidence>
<dbReference type="EMBL" id="JAACFV010000043">
    <property type="protein sequence ID" value="KAF7509256.1"/>
    <property type="molecule type" value="Genomic_DNA"/>
</dbReference>
<keyword evidence="1" id="KW-0472">Membrane</keyword>
<proteinExistence type="predicted"/>
<dbReference type="Pfam" id="PF12138">
    <property type="entry name" value="Spherulin4"/>
    <property type="match status" value="1"/>
</dbReference>
<keyword evidence="3" id="KW-1185">Reference proteome</keyword>
<sequence>MKGNDAIISQILQRKRKRFWYFSLAIVFLLILAVVLPVAFVFSRRRHPKGLKSTVLVPLYIYPVPGAWEPLHNAIVARPNLNFTVIINPDSGPGSTPYPSSEYTSEIQRLNVYPNVRTIGYVRTGYAERNLTEVLDDISTYSGWAVNPNATDQAVHGIFFDETPNEYTSEVSDYLKTINQAAKNAAGLLPDRTIIHNPGSIPDARLTDADVDITVAFEGSYQDYQEDSSSKSLRARLASLPYDRSRVSSIMFSVRTGMSQGDRRSLADELSQHAEFLYLTDLGQDYYESFGPHFQDFIAAIPT</sequence>
<comment type="caution">
    <text evidence="2">The sequence shown here is derived from an EMBL/GenBank/DDBJ whole genome shotgun (WGS) entry which is preliminary data.</text>
</comment>
<dbReference type="OrthoDB" id="5342184at2759"/>
<organism evidence="2 3">
    <name type="scientific">Endocarpon pusillum</name>
    <dbReference type="NCBI Taxonomy" id="364733"/>
    <lineage>
        <taxon>Eukaryota</taxon>
        <taxon>Fungi</taxon>
        <taxon>Dikarya</taxon>
        <taxon>Ascomycota</taxon>
        <taxon>Pezizomycotina</taxon>
        <taxon>Eurotiomycetes</taxon>
        <taxon>Chaetothyriomycetidae</taxon>
        <taxon>Verrucariales</taxon>
        <taxon>Verrucariaceae</taxon>
        <taxon>Endocarpon</taxon>
    </lineage>
</organism>
<evidence type="ECO:0000313" key="3">
    <source>
        <dbReference type="Proteomes" id="UP000606974"/>
    </source>
</evidence>
<accession>A0A8H7ALM6</accession>
<dbReference type="InterPro" id="IPR021986">
    <property type="entry name" value="Spherulin4"/>
</dbReference>
<dbReference type="PANTHER" id="PTHR35040">
    <property type="match status" value="1"/>
</dbReference>
<reference evidence="2" key="1">
    <citation type="submission" date="2020-02" db="EMBL/GenBank/DDBJ databases">
        <authorList>
            <person name="Palmer J.M."/>
        </authorList>
    </citation>
    <scope>NUCLEOTIDE SEQUENCE</scope>
    <source>
        <strain evidence="2">EPUS1.4</strain>
        <tissue evidence="2">Thallus</tissue>
    </source>
</reference>
<name>A0A8H7ALM6_9EURO</name>
<keyword evidence="1" id="KW-0812">Transmembrane</keyword>
<dbReference type="AlphaFoldDB" id="A0A8H7ALM6"/>
<dbReference type="PANTHER" id="PTHR35040:SF9">
    <property type="entry name" value="4-LIKE CELL SURFACE PROTEIN, PUTATIVE (AFU_ORTHOLOGUE AFUA_4G14080)-RELATED"/>
    <property type="match status" value="1"/>
</dbReference>
<evidence type="ECO:0000313" key="2">
    <source>
        <dbReference type="EMBL" id="KAF7509256.1"/>
    </source>
</evidence>
<keyword evidence="1" id="KW-1133">Transmembrane helix</keyword>
<dbReference type="Proteomes" id="UP000606974">
    <property type="component" value="Unassembled WGS sequence"/>
</dbReference>
<feature type="transmembrane region" description="Helical" evidence="1">
    <location>
        <begin position="20"/>
        <end position="42"/>
    </location>
</feature>
<evidence type="ECO:0008006" key="4">
    <source>
        <dbReference type="Google" id="ProtNLM"/>
    </source>
</evidence>
<gene>
    <name evidence="2" type="ORF">GJ744_008150</name>
</gene>
<protein>
    <recommendedName>
        <fullName evidence="4">Spherulin 4-like cell surface protein</fullName>
    </recommendedName>
</protein>